<dbReference type="FunFam" id="3.30.565.10:FF:000006">
    <property type="entry name" value="Sensor histidine kinase WalK"/>
    <property type="match status" value="1"/>
</dbReference>
<dbReference type="PANTHER" id="PTHR42878">
    <property type="entry name" value="TWO-COMPONENT HISTIDINE KINASE"/>
    <property type="match status" value="1"/>
</dbReference>
<feature type="domain" description="PAC" evidence="16">
    <location>
        <begin position="654"/>
        <end position="707"/>
    </location>
</feature>
<dbReference type="AlphaFoldDB" id="A0A7L5E5B5"/>
<dbReference type="GO" id="GO:0007234">
    <property type="term" value="P:osmosensory signaling via phosphorelay pathway"/>
    <property type="evidence" value="ECO:0007669"/>
    <property type="project" value="TreeGrafter"/>
</dbReference>
<keyword evidence="6" id="KW-0812">Transmembrane</keyword>
<dbReference type="InterPro" id="IPR013656">
    <property type="entry name" value="PAS_4"/>
</dbReference>
<dbReference type="Gene3D" id="3.30.450.20">
    <property type="entry name" value="PAS domain"/>
    <property type="match status" value="5"/>
</dbReference>
<dbReference type="NCBIfam" id="TIGR00229">
    <property type="entry name" value="sensory_box"/>
    <property type="match status" value="2"/>
</dbReference>
<evidence type="ECO:0000256" key="9">
    <source>
        <dbReference type="ARBA" id="ARBA00022840"/>
    </source>
</evidence>
<dbReference type="SMART" id="SM00388">
    <property type="entry name" value="HisKA"/>
    <property type="match status" value="1"/>
</dbReference>
<keyword evidence="13" id="KW-0175">Coiled coil</keyword>
<keyword evidence="9" id="KW-0067">ATP-binding</keyword>
<keyword evidence="8" id="KW-0418">Kinase</keyword>
<feature type="domain" description="PAS" evidence="15">
    <location>
        <begin position="318"/>
        <end position="364"/>
    </location>
</feature>
<dbReference type="KEGG" id="mrob:HH214_09170"/>
<dbReference type="GO" id="GO:0030295">
    <property type="term" value="F:protein kinase activator activity"/>
    <property type="evidence" value="ECO:0007669"/>
    <property type="project" value="TreeGrafter"/>
</dbReference>
<dbReference type="SUPFAM" id="SSF47384">
    <property type="entry name" value="Homodimeric domain of signal transducing histidine kinase"/>
    <property type="match status" value="1"/>
</dbReference>
<feature type="domain" description="PAC" evidence="16">
    <location>
        <begin position="398"/>
        <end position="450"/>
    </location>
</feature>
<feature type="domain" description="PAS" evidence="15">
    <location>
        <begin position="580"/>
        <end position="651"/>
    </location>
</feature>
<dbReference type="PANTHER" id="PTHR42878:SF7">
    <property type="entry name" value="SENSOR HISTIDINE KINASE GLRK"/>
    <property type="match status" value="1"/>
</dbReference>
<dbReference type="InterPro" id="IPR003661">
    <property type="entry name" value="HisK_dim/P_dom"/>
</dbReference>
<dbReference type="InterPro" id="IPR036890">
    <property type="entry name" value="HATPase_C_sf"/>
</dbReference>
<feature type="domain" description="Histidine kinase" evidence="14">
    <location>
        <begin position="711"/>
        <end position="925"/>
    </location>
</feature>
<dbReference type="InterPro" id="IPR036097">
    <property type="entry name" value="HisK_dim/P_sf"/>
</dbReference>
<comment type="subcellular location">
    <subcellularLocation>
        <location evidence="2">Membrane</location>
        <topology evidence="2">Multi-pass membrane protein</topology>
    </subcellularLocation>
</comment>
<dbReference type="Pfam" id="PF08447">
    <property type="entry name" value="PAS_3"/>
    <property type="match status" value="1"/>
</dbReference>
<dbReference type="Pfam" id="PF00989">
    <property type="entry name" value="PAS"/>
    <property type="match status" value="1"/>
</dbReference>
<keyword evidence="10" id="KW-1133">Transmembrane helix</keyword>
<dbReference type="GO" id="GO:0016020">
    <property type="term" value="C:membrane"/>
    <property type="evidence" value="ECO:0007669"/>
    <property type="project" value="UniProtKB-SubCell"/>
</dbReference>
<reference evidence="17 18" key="1">
    <citation type="submission" date="2020-04" db="EMBL/GenBank/DDBJ databases">
        <title>Genome sequencing of novel species.</title>
        <authorList>
            <person name="Heo J."/>
            <person name="Kim S.-J."/>
            <person name="Kim J.-S."/>
            <person name="Hong S.-B."/>
            <person name="Kwon S.-W."/>
        </authorList>
    </citation>
    <scope>NUCLEOTIDE SEQUENCE [LARGE SCALE GENOMIC DNA]</scope>
    <source>
        <strain evidence="17 18">F39-2</strain>
    </source>
</reference>
<dbReference type="Gene3D" id="2.10.70.100">
    <property type="match status" value="1"/>
</dbReference>
<dbReference type="InterPro" id="IPR050351">
    <property type="entry name" value="BphY/WalK/GraS-like"/>
</dbReference>
<dbReference type="Proteomes" id="UP000503278">
    <property type="component" value="Chromosome"/>
</dbReference>
<organism evidence="17 18">
    <name type="scientific">Mucilaginibacter robiniae</name>
    <dbReference type="NCBI Taxonomy" id="2728022"/>
    <lineage>
        <taxon>Bacteria</taxon>
        <taxon>Pseudomonadati</taxon>
        <taxon>Bacteroidota</taxon>
        <taxon>Sphingobacteriia</taxon>
        <taxon>Sphingobacteriales</taxon>
        <taxon>Sphingobacteriaceae</taxon>
        <taxon>Mucilaginibacter</taxon>
    </lineage>
</organism>
<dbReference type="PROSITE" id="PS50112">
    <property type="entry name" value="PAS"/>
    <property type="match status" value="2"/>
</dbReference>
<dbReference type="InterPro" id="IPR005467">
    <property type="entry name" value="His_kinase_dom"/>
</dbReference>
<dbReference type="PROSITE" id="PS50113">
    <property type="entry name" value="PAC"/>
    <property type="match status" value="2"/>
</dbReference>
<evidence type="ECO:0000259" key="14">
    <source>
        <dbReference type="PROSITE" id="PS50109"/>
    </source>
</evidence>
<dbReference type="CDD" id="cd00130">
    <property type="entry name" value="PAS"/>
    <property type="match status" value="2"/>
</dbReference>
<sequence length="925" mass="103043">MSQPPAPYLGSNELLDVLTRSKDATAIYSSEDLHISFVSDAMLRIWGKDRSVVGKTFEQALPEIVGQPFTRLLQMVWRTGETYTATDTPATLEIEGILTTSYFDFEYRAFRNASGETYCLLHTATDVSERVTNRRAVQEATTQLHQTQEGLHQSHSELNEVQQAARQLRAQADESEFKYRSVIDQSPAAIIIFRGPELYIDAANAPMLQLLDQPATIIGHPLLTAIPELAGQPACELLYDIYKTGKPAYGYETPVQLKRNGQVETSYFNFSYTPLIEGGQITGIVDMAVEVTEQVKARHGLEQALAAGRALANKLTESESRLQSIINTMAEGMGIINNAGDIVFVNPMAQRILGLHTDEITQRTYGDARWQNLRLDGTLLPDEEHPMAVMMAAQKPVYDMEIGVQPPDAERFYISINAAPLYDADGNLNGGVATFMDVTQRRKMLNQLTESESRFRKLVEQAPVAILVFRGEAMVFDVVNDNMLKVLGKDKSIVGRTLLEGLPEIAGQPVLDALYRVYHTGEPFTGHDIPVNLNRNGKSEECYFNVSYTPLFEGDRITGVLEVASEVTVQVLAHKAVEQAEEQLRLAIASAELGTWSINAETRQFIPSPRLKELFGYHPNEEMPYEAALDQVAADHRARVSEAVEAAITHNESYELEYPIIGYHDGKERWVRATGRLYAATSSSAAHFSGTIQDITDRKLDEQRRLDFIGIVSHELRSPLTSLNGYVQMLSLKAKKDEDLPGRDILVKAQRQIDRMRSLISGFLDVARIGEGKIQLNCTCFDMAELVKQAEEESLATVTSHRVIFHPVEHTPVKADRDKIEQVLLNFINNAVKYSPQGSDINVSCTSNGPTVKVCVSDQGMGIAPPDQPHVFGRFYRVESERMKLTKGFGIGLYICKEIIEKHHGSIGVNSVPDKGSEFWFELPL</sequence>
<dbReference type="GO" id="GO:0000156">
    <property type="term" value="F:phosphorelay response regulator activity"/>
    <property type="evidence" value="ECO:0007669"/>
    <property type="project" value="TreeGrafter"/>
</dbReference>
<dbReference type="Pfam" id="PF08448">
    <property type="entry name" value="PAS_4"/>
    <property type="match status" value="3"/>
</dbReference>
<dbReference type="EC" id="2.7.13.3" evidence="3"/>
<dbReference type="InterPro" id="IPR004358">
    <property type="entry name" value="Sig_transdc_His_kin-like_C"/>
</dbReference>
<proteinExistence type="predicted"/>
<dbReference type="Pfam" id="PF02518">
    <property type="entry name" value="HATPase_c"/>
    <property type="match status" value="1"/>
</dbReference>
<keyword evidence="7" id="KW-0547">Nucleotide-binding</keyword>
<dbReference type="PROSITE" id="PS50109">
    <property type="entry name" value="HIS_KIN"/>
    <property type="match status" value="1"/>
</dbReference>
<evidence type="ECO:0000256" key="10">
    <source>
        <dbReference type="ARBA" id="ARBA00022989"/>
    </source>
</evidence>
<evidence type="ECO:0000256" key="12">
    <source>
        <dbReference type="ARBA" id="ARBA00023136"/>
    </source>
</evidence>
<evidence type="ECO:0000256" key="8">
    <source>
        <dbReference type="ARBA" id="ARBA00022777"/>
    </source>
</evidence>
<keyword evidence="18" id="KW-1185">Reference proteome</keyword>
<gene>
    <name evidence="17" type="ORF">HH214_09170</name>
</gene>
<keyword evidence="11" id="KW-0902">Two-component regulatory system</keyword>
<keyword evidence="12" id="KW-0472">Membrane</keyword>
<accession>A0A7L5E5B5</accession>
<dbReference type="Gene3D" id="1.10.287.130">
    <property type="match status" value="1"/>
</dbReference>
<evidence type="ECO:0000313" key="17">
    <source>
        <dbReference type="EMBL" id="QJD96033.1"/>
    </source>
</evidence>
<dbReference type="Gene3D" id="3.30.565.10">
    <property type="entry name" value="Histidine kinase-like ATPase, C-terminal domain"/>
    <property type="match status" value="1"/>
</dbReference>
<dbReference type="SUPFAM" id="SSF55874">
    <property type="entry name" value="ATPase domain of HSP90 chaperone/DNA topoisomerase II/histidine kinase"/>
    <property type="match status" value="1"/>
</dbReference>
<evidence type="ECO:0000256" key="7">
    <source>
        <dbReference type="ARBA" id="ARBA00022741"/>
    </source>
</evidence>
<dbReference type="SMART" id="SM00091">
    <property type="entry name" value="PAS"/>
    <property type="match status" value="5"/>
</dbReference>
<protein>
    <recommendedName>
        <fullName evidence="3">histidine kinase</fullName>
        <ecNumber evidence="3">2.7.13.3</ecNumber>
    </recommendedName>
</protein>
<dbReference type="InterPro" id="IPR000700">
    <property type="entry name" value="PAS-assoc_C"/>
</dbReference>
<dbReference type="InterPro" id="IPR013767">
    <property type="entry name" value="PAS_fold"/>
</dbReference>
<dbReference type="GO" id="GO:0006355">
    <property type="term" value="P:regulation of DNA-templated transcription"/>
    <property type="evidence" value="ECO:0007669"/>
    <property type="project" value="InterPro"/>
</dbReference>
<evidence type="ECO:0000259" key="16">
    <source>
        <dbReference type="PROSITE" id="PS50113"/>
    </source>
</evidence>
<dbReference type="InterPro" id="IPR003594">
    <property type="entry name" value="HATPase_dom"/>
</dbReference>
<evidence type="ECO:0000256" key="3">
    <source>
        <dbReference type="ARBA" id="ARBA00012438"/>
    </source>
</evidence>
<dbReference type="SMART" id="SM00086">
    <property type="entry name" value="PAC"/>
    <property type="match status" value="4"/>
</dbReference>
<dbReference type="RefSeq" id="WP_169607093.1">
    <property type="nucleotide sequence ID" value="NZ_CP051682.1"/>
</dbReference>
<evidence type="ECO:0000256" key="13">
    <source>
        <dbReference type="SAM" id="Coils"/>
    </source>
</evidence>
<keyword evidence="5" id="KW-0808">Transferase</keyword>
<feature type="coiled-coil region" evidence="13">
    <location>
        <begin position="151"/>
        <end position="178"/>
    </location>
</feature>
<dbReference type="GO" id="GO:0000155">
    <property type="term" value="F:phosphorelay sensor kinase activity"/>
    <property type="evidence" value="ECO:0007669"/>
    <property type="project" value="InterPro"/>
</dbReference>
<evidence type="ECO:0000256" key="1">
    <source>
        <dbReference type="ARBA" id="ARBA00000085"/>
    </source>
</evidence>
<name>A0A7L5E5B5_9SPHI</name>
<dbReference type="EMBL" id="CP051682">
    <property type="protein sequence ID" value="QJD96033.1"/>
    <property type="molecule type" value="Genomic_DNA"/>
</dbReference>
<dbReference type="SUPFAM" id="SSF55785">
    <property type="entry name" value="PYP-like sensor domain (PAS domain)"/>
    <property type="match status" value="5"/>
</dbReference>
<dbReference type="PRINTS" id="PR00344">
    <property type="entry name" value="BCTRLSENSOR"/>
</dbReference>
<comment type="catalytic activity">
    <reaction evidence="1">
        <text>ATP + protein L-histidine = ADP + protein N-phospho-L-histidine.</text>
        <dbReference type="EC" id="2.7.13.3"/>
    </reaction>
</comment>
<dbReference type="Pfam" id="PF00512">
    <property type="entry name" value="HisKA"/>
    <property type="match status" value="1"/>
</dbReference>
<dbReference type="SMART" id="SM00387">
    <property type="entry name" value="HATPase_c"/>
    <property type="match status" value="1"/>
</dbReference>
<evidence type="ECO:0000256" key="6">
    <source>
        <dbReference type="ARBA" id="ARBA00022692"/>
    </source>
</evidence>
<evidence type="ECO:0000313" key="18">
    <source>
        <dbReference type="Proteomes" id="UP000503278"/>
    </source>
</evidence>
<dbReference type="InterPro" id="IPR001610">
    <property type="entry name" value="PAC"/>
</dbReference>
<keyword evidence="4" id="KW-0597">Phosphoprotein</keyword>
<evidence type="ECO:0000256" key="11">
    <source>
        <dbReference type="ARBA" id="ARBA00023012"/>
    </source>
</evidence>
<evidence type="ECO:0000256" key="2">
    <source>
        <dbReference type="ARBA" id="ARBA00004141"/>
    </source>
</evidence>
<dbReference type="InterPro" id="IPR035965">
    <property type="entry name" value="PAS-like_dom_sf"/>
</dbReference>
<dbReference type="GO" id="GO:0005524">
    <property type="term" value="F:ATP binding"/>
    <property type="evidence" value="ECO:0007669"/>
    <property type="project" value="UniProtKB-KW"/>
</dbReference>
<evidence type="ECO:0000259" key="15">
    <source>
        <dbReference type="PROSITE" id="PS50112"/>
    </source>
</evidence>
<evidence type="ECO:0000256" key="5">
    <source>
        <dbReference type="ARBA" id="ARBA00022679"/>
    </source>
</evidence>
<dbReference type="InterPro" id="IPR000014">
    <property type="entry name" value="PAS"/>
</dbReference>
<evidence type="ECO:0000256" key="4">
    <source>
        <dbReference type="ARBA" id="ARBA00022553"/>
    </source>
</evidence>
<dbReference type="CDD" id="cd00082">
    <property type="entry name" value="HisKA"/>
    <property type="match status" value="1"/>
</dbReference>
<dbReference type="InterPro" id="IPR013655">
    <property type="entry name" value="PAS_fold_3"/>
</dbReference>